<gene>
    <name evidence="3" type="ORF">A5880_000613</name>
    <name evidence="2" type="ORF">A5880_002715</name>
</gene>
<accession>A0A242CJ51</accession>
<dbReference type="STRING" id="1834181.A5880_000613"/>
<feature type="transmembrane region" description="Helical" evidence="1">
    <location>
        <begin position="306"/>
        <end position="324"/>
    </location>
</feature>
<dbReference type="Proteomes" id="UP000195139">
    <property type="component" value="Unassembled WGS sequence"/>
</dbReference>
<dbReference type="EMBL" id="NGLE01000001">
    <property type="protein sequence ID" value="OTO09930.1"/>
    <property type="molecule type" value="Genomic_DNA"/>
</dbReference>
<feature type="transmembrane region" description="Helical" evidence="1">
    <location>
        <begin position="355"/>
        <end position="375"/>
    </location>
</feature>
<dbReference type="PANTHER" id="PTHR37305">
    <property type="entry name" value="INTEGRAL MEMBRANE PROTEIN-RELATED"/>
    <property type="match status" value="1"/>
</dbReference>
<organism evidence="3">
    <name type="scientific">Candidatus Enterococcus mansonii</name>
    <dbReference type="NCBI Taxonomy" id="1834181"/>
    <lineage>
        <taxon>Bacteria</taxon>
        <taxon>Bacillati</taxon>
        <taxon>Bacillota</taxon>
        <taxon>Bacilli</taxon>
        <taxon>Lactobacillales</taxon>
        <taxon>Enterococcaceae</taxon>
        <taxon>Enterococcus</taxon>
    </lineage>
</organism>
<evidence type="ECO:0000256" key="1">
    <source>
        <dbReference type="SAM" id="Phobius"/>
    </source>
</evidence>
<protein>
    <submittedName>
        <fullName evidence="3">Uncharacterized protein</fullName>
    </submittedName>
</protein>
<dbReference type="RefSeq" id="WP_086329542.1">
    <property type="nucleotide sequence ID" value="NZ_NGLE02000001.1"/>
</dbReference>
<proteinExistence type="predicted"/>
<comment type="caution">
    <text evidence="3">The sequence shown here is derived from an EMBL/GenBank/DDBJ whole genome shotgun (WGS) entry which is preliminary data.</text>
</comment>
<feature type="transmembrane region" description="Helical" evidence="1">
    <location>
        <begin position="170"/>
        <end position="192"/>
    </location>
</feature>
<keyword evidence="1" id="KW-0812">Transmembrane</keyword>
<evidence type="ECO:0000313" key="3">
    <source>
        <dbReference type="EMBL" id="OTO09930.1"/>
    </source>
</evidence>
<keyword evidence="1" id="KW-0472">Membrane</keyword>
<keyword evidence="1" id="KW-1133">Transmembrane helix</keyword>
<dbReference type="EMBL" id="NGLE02000001">
    <property type="protein sequence ID" value="MEI5995125.1"/>
    <property type="molecule type" value="Genomic_DNA"/>
</dbReference>
<evidence type="ECO:0000313" key="2">
    <source>
        <dbReference type="EMBL" id="MEI5995125.1"/>
    </source>
</evidence>
<reference evidence="2 4" key="2">
    <citation type="submission" date="2018-07" db="EMBL/GenBank/DDBJ databases">
        <title>The Genome Sequence of Enterococcus sp. DIV0659b.</title>
        <authorList>
            <consortium name="The Broad Institute Genomics Platform"/>
            <consortium name="The Broad Institute Genomic Center for Infectious Diseases"/>
            <person name="Earl A."/>
            <person name="Manson A."/>
            <person name="Schwartman J."/>
            <person name="Gilmore M."/>
            <person name="Abouelleil A."/>
            <person name="Cao P."/>
            <person name="Chapman S."/>
            <person name="Cusick C."/>
            <person name="Shea T."/>
            <person name="Young S."/>
            <person name="Neafsey D."/>
            <person name="Nusbaum C."/>
            <person name="Birren B."/>
        </authorList>
    </citation>
    <scope>NUCLEOTIDE SEQUENCE [LARGE SCALE GENOMIC DNA]</scope>
    <source>
        <strain evidence="2 4">4G2_DIV0659</strain>
    </source>
</reference>
<dbReference type="OrthoDB" id="2179646at2"/>
<dbReference type="AlphaFoldDB" id="A0A242CJ51"/>
<feature type="transmembrane region" description="Helical" evidence="1">
    <location>
        <begin position="270"/>
        <end position="294"/>
    </location>
</feature>
<evidence type="ECO:0000313" key="4">
    <source>
        <dbReference type="Proteomes" id="UP000195139"/>
    </source>
</evidence>
<dbReference type="PANTHER" id="PTHR37305:SF1">
    <property type="entry name" value="MEMBRANE PROTEIN"/>
    <property type="match status" value="1"/>
</dbReference>
<keyword evidence="4" id="KW-1185">Reference proteome</keyword>
<feature type="transmembrane region" description="Helical" evidence="1">
    <location>
        <begin position="223"/>
        <end position="250"/>
    </location>
</feature>
<name>A0A242CJ51_9ENTE</name>
<reference evidence="3" key="1">
    <citation type="submission" date="2017-05" db="EMBL/GenBank/DDBJ databases">
        <title>The Genome Sequence of Enterococcus sp. 4G2_DIV0659.</title>
        <authorList>
            <consortium name="The Broad Institute Genomics Platform"/>
            <consortium name="The Broad Institute Genomic Center for Infectious Diseases"/>
            <person name="Earl A."/>
            <person name="Manson A."/>
            <person name="Schwartman J."/>
            <person name="Gilmore M."/>
            <person name="Abouelleil A."/>
            <person name="Cao P."/>
            <person name="Chapman S."/>
            <person name="Cusick C."/>
            <person name="Shea T."/>
            <person name="Young S."/>
            <person name="Neafsey D."/>
            <person name="Nusbaum C."/>
            <person name="Birren B."/>
        </authorList>
    </citation>
    <scope>NUCLEOTIDE SEQUENCE [LARGE SCALE GENOMIC DNA]</scope>
    <source>
        <strain evidence="3">4G2_DIV0659</strain>
    </source>
</reference>
<sequence>MIFEWKKWIKNPKNSLLLCLAILSVFVSLANLYYDNQGEEQRVFNHLKAINDEIDPPQNYTGPKENYKLLQHLNEEGKVKSEKDRKLQKLLIDIIYLLEDENTAQRQKKWVKKTEIQTKRLTLQQKYLDMGGKTWHNESQIKEQLARNRWLLKEKIQIQNLAIGQQGFYFVYYLLSHWMNYFILVMIGLFFFDFLTSEYERKNYLFMAVQPISSKIFFWRKYVMANGLFIGGMLSVLFVGFIASSLLNGMGSLMYPMVISNGTTFKLIPLWIYLLKMLILQLLFISFSIGLLLLVSKWLKNSLEALGVFLVLMLVPVILAKFIVEIAEISRWMPFSYMDTNEKIASSIGQFQSSFMIQIAVLITWNGCLALIWCWSLRRKMV</sequence>